<dbReference type="AlphaFoldDB" id="A0A0A2GBG6"/>
<keyword evidence="1" id="KW-0472">Membrane</keyword>
<keyword evidence="3" id="KW-1185">Reference proteome</keyword>
<comment type="caution">
    <text evidence="2">The sequence shown here is derived from an EMBL/GenBank/DDBJ whole genome shotgun (WGS) entry which is preliminary data.</text>
</comment>
<protein>
    <submittedName>
        <fullName evidence="2">Uncharacterized protein</fullName>
    </submittedName>
</protein>
<dbReference type="Proteomes" id="UP000030134">
    <property type="component" value="Unassembled WGS sequence"/>
</dbReference>
<name>A0A0A2GBG6_9PORP</name>
<keyword evidence="1" id="KW-0812">Transmembrane</keyword>
<organism evidence="2 3">
    <name type="scientific">Porphyromonas gingivicanis</name>
    <dbReference type="NCBI Taxonomy" id="266762"/>
    <lineage>
        <taxon>Bacteria</taxon>
        <taxon>Pseudomonadati</taxon>
        <taxon>Bacteroidota</taxon>
        <taxon>Bacteroidia</taxon>
        <taxon>Bacteroidales</taxon>
        <taxon>Porphyromonadaceae</taxon>
        <taxon>Porphyromonas</taxon>
    </lineage>
</organism>
<evidence type="ECO:0000313" key="3">
    <source>
        <dbReference type="Proteomes" id="UP000030134"/>
    </source>
</evidence>
<accession>A0A0A2GBG6</accession>
<dbReference type="EMBL" id="JQZW01000009">
    <property type="protein sequence ID" value="KGN97784.1"/>
    <property type="molecule type" value="Genomic_DNA"/>
</dbReference>
<evidence type="ECO:0000256" key="1">
    <source>
        <dbReference type="SAM" id="Phobius"/>
    </source>
</evidence>
<gene>
    <name evidence="2" type="ORF">HQ36_05875</name>
</gene>
<sequence>MNTEEYRKVDPWDIVVPILVVLLAGSLPRIIGDAWIVSIIAFVVGVASFFFLAFFVGRILRKNKPVTYKMTRFLMVAIFAGILSLALLAKVVVSLLMDFPKLI</sequence>
<feature type="transmembrane region" description="Helical" evidence="1">
    <location>
        <begin position="72"/>
        <end position="97"/>
    </location>
</feature>
<keyword evidence="1" id="KW-1133">Transmembrane helix</keyword>
<feature type="transmembrane region" description="Helical" evidence="1">
    <location>
        <begin position="12"/>
        <end position="31"/>
    </location>
</feature>
<reference evidence="2 3" key="1">
    <citation type="submission" date="2014-08" db="EMBL/GenBank/DDBJ databases">
        <title>Porphyromonas gingivicanis strain:COT-022_OH1391 Genome sequencing.</title>
        <authorList>
            <person name="Wallis C."/>
            <person name="Deusch O."/>
            <person name="O'Flynn C."/>
            <person name="Davis I."/>
            <person name="Jospin G."/>
            <person name="Darling A.E."/>
            <person name="Coil D.A."/>
            <person name="Alexiev A."/>
            <person name="Horsfall A."/>
            <person name="Kirkwood N."/>
            <person name="Harris S."/>
            <person name="Eisen J.A."/>
        </authorList>
    </citation>
    <scope>NUCLEOTIDE SEQUENCE [LARGE SCALE GENOMIC DNA]</scope>
    <source>
        <strain evidence="3">COT-022 OH1391</strain>
    </source>
</reference>
<dbReference type="STRING" id="266762.HQ36_05875"/>
<feature type="transmembrane region" description="Helical" evidence="1">
    <location>
        <begin position="37"/>
        <end position="60"/>
    </location>
</feature>
<proteinExistence type="predicted"/>
<evidence type="ECO:0000313" key="2">
    <source>
        <dbReference type="EMBL" id="KGN97784.1"/>
    </source>
</evidence>
<dbReference type="RefSeq" id="WP_036884341.1">
    <property type="nucleotide sequence ID" value="NZ_JQZW01000009.1"/>
</dbReference>